<feature type="compositionally biased region" description="Low complexity" evidence="8">
    <location>
        <begin position="87"/>
        <end position="102"/>
    </location>
</feature>
<organism evidence="10 11">
    <name type="scientific">Penicillium steckii</name>
    <dbReference type="NCBI Taxonomy" id="303698"/>
    <lineage>
        <taxon>Eukaryota</taxon>
        <taxon>Fungi</taxon>
        <taxon>Dikarya</taxon>
        <taxon>Ascomycota</taxon>
        <taxon>Pezizomycotina</taxon>
        <taxon>Eurotiomycetes</taxon>
        <taxon>Eurotiomycetidae</taxon>
        <taxon>Eurotiales</taxon>
        <taxon>Aspergillaceae</taxon>
        <taxon>Penicillium</taxon>
    </lineage>
</organism>
<name>A0A1V6T9W3_9EURO</name>
<keyword evidence="11" id="KW-1185">Reference proteome</keyword>
<evidence type="ECO:0000256" key="2">
    <source>
        <dbReference type="ARBA" id="ARBA00022723"/>
    </source>
</evidence>
<evidence type="ECO:0000313" key="11">
    <source>
        <dbReference type="Proteomes" id="UP000191285"/>
    </source>
</evidence>
<dbReference type="GO" id="GO:0008270">
    <property type="term" value="F:zinc ion binding"/>
    <property type="evidence" value="ECO:0007669"/>
    <property type="project" value="InterPro"/>
</dbReference>
<keyword evidence="2" id="KW-0479">Metal-binding</keyword>
<dbReference type="GO" id="GO:0005634">
    <property type="term" value="C:nucleus"/>
    <property type="evidence" value="ECO:0007669"/>
    <property type="project" value="UniProtKB-SubCell"/>
</dbReference>
<dbReference type="AlphaFoldDB" id="A0A1V6T9W3"/>
<dbReference type="InterPro" id="IPR051615">
    <property type="entry name" value="Transcr_Regulatory_Elem"/>
</dbReference>
<dbReference type="Pfam" id="PF00172">
    <property type="entry name" value="Zn_clus"/>
    <property type="match status" value="1"/>
</dbReference>
<evidence type="ECO:0000256" key="7">
    <source>
        <dbReference type="ARBA" id="ARBA00023242"/>
    </source>
</evidence>
<keyword evidence="7" id="KW-0539">Nucleus</keyword>
<feature type="domain" description="Zn(2)-C6 fungal-type" evidence="9">
    <location>
        <begin position="12"/>
        <end position="42"/>
    </location>
</feature>
<dbReference type="Gene3D" id="4.10.240.10">
    <property type="entry name" value="Zn(2)-C6 fungal-type DNA-binding domain"/>
    <property type="match status" value="1"/>
</dbReference>
<dbReference type="SUPFAM" id="SSF57701">
    <property type="entry name" value="Zn2/Cys6 DNA-binding domain"/>
    <property type="match status" value="1"/>
</dbReference>
<protein>
    <recommendedName>
        <fullName evidence="9">Zn(2)-C6 fungal-type domain-containing protein</fullName>
    </recommendedName>
</protein>
<dbReference type="GO" id="GO:0003677">
    <property type="term" value="F:DNA binding"/>
    <property type="evidence" value="ECO:0007669"/>
    <property type="project" value="UniProtKB-KW"/>
</dbReference>
<evidence type="ECO:0000256" key="3">
    <source>
        <dbReference type="ARBA" id="ARBA00022833"/>
    </source>
</evidence>
<dbReference type="GO" id="GO:0006351">
    <property type="term" value="P:DNA-templated transcription"/>
    <property type="evidence" value="ECO:0007669"/>
    <property type="project" value="InterPro"/>
</dbReference>
<dbReference type="STRING" id="303698.A0A1V6T9W3"/>
<dbReference type="EMBL" id="MLKD01000009">
    <property type="protein sequence ID" value="OQE22936.1"/>
    <property type="molecule type" value="Genomic_DNA"/>
</dbReference>
<comment type="caution">
    <text evidence="10">The sequence shown here is derived from an EMBL/GenBank/DDBJ whole genome shotgun (WGS) entry which is preliminary data.</text>
</comment>
<dbReference type="PANTHER" id="PTHR31313:SF81">
    <property type="entry name" value="TY1 ENHANCER ACTIVATOR"/>
    <property type="match status" value="1"/>
</dbReference>
<feature type="region of interest" description="Disordered" evidence="8">
    <location>
        <begin position="142"/>
        <end position="164"/>
    </location>
</feature>
<comment type="subcellular location">
    <subcellularLocation>
        <location evidence="1">Nucleus</location>
    </subcellularLocation>
</comment>
<dbReference type="Pfam" id="PF04082">
    <property type="entry name" value="Fungal_trans"/>
    <property type="match status" value="1"/>
</dbReference>
<evidence type="ECO:0000256" key="4">
    <source>
        <dbReference type="ARBA" id="ARBA00023015"/>
    </source>
</evidence>
<accession>A0A1V6T9W3</accession>
<evidence type="ECO:0000256" key="1">
    <source>
        <dbReference type="ARBA" id="ARBA00004123"/>
    </source>
</evidence>
<proteinExistence type="predicted"/>
<evidence type="ECO:0000256" key="8">
    <source>
        <dbReference type="SAM" id="MobiDB-lite"/>
    </source>
</evidence>
<evidence type="ECO:0000256" key="5">
    <source>
        <dbReference type="ARBA" id="ARBA00023125"/>
    </source>
</evidence>
<gene>
    <name evidence="10" type="ORF">PENSTE_c009G00963</name>
</gene>
<dbReference type="PROSITE" id="PS00463">
    <property type="entry name" value="ZN2_CY6_FUNGAL_1"/>
    <property type="match status" value="1"/>
</dbReference>
<keyword evidence="4" id="KW-0805">Transcription regulation</keyword>
<dbReference type="PROSITE" id="PS50048">
    <property type="entry name" value="ZN2_CY6_FUNGAL_2"/>
    <property type="match status" value="1"/>
</dbReference>
<feature type="region of interest" description="Disordered" evidence="8">
    <location>
        <begin position="77"/>
        <end position="124"/>
    </location>
</feature>
<dbReference type="InterPro" id="IPR036864">
    <property type="entry name" value="Zn2-C6_fun-type_DNA-bd_sf"/>
</dbReference>
<evidence type="ECO:0000313" key="10">
    <source>
        <dbReference type="EMBL" id="OQE22936.1"/>
    </source>
</evidence>
<dbReference type="InterPro" id="IPR007219">
    <property type="entry name" value="XnlR_reg_dom"/>
</dbReference>
<dbReference type="OrthoDB" id="10249920at2759"/>
<dbReference type="InterPro" id="IPR001138">
    <property type="entry name" value="Zn2Cys6_DnaBD"/>
</dbReference>
<dbReference type="Proteomes" id="UP000191285">
    <property type="component" value="Unassembled WGS sequence"/>
</dbReference>
<reference evidence="11" key="1">
    <citation type="journal article" date="2017" name="Nat. Microbiol.">
        <title>Global analysis of biosynthetic gene clusters reveals vast potential of secondary metabolite production in Penicillium species.</title>
        <authorList>
            <person name="Nielsen J.C."/>
            <person name="Grijseels S."/>
            <person name="Prigent S."/>
            <person name="Ji B."/>
            <person name="Dainat J."/>
            <person name="Nielsen K.F."/>
            <person name="Frisvad J.C."/>
            <person name="Workman M."/>
            <person name="Nielsen J."/>
        </authorList>
    </citation>
    <scope>NUCLEOTIDE SEQUENCE [LARGE SCALE GENOMIC DNA]</scope>
    <source>
        <strain evidence="11">IBT 24891</strain>
    </source>
</reference>
<evidence type="ECO:0000256" key="6">
    <source>
        <dbReference type="ARBA" id="ARBA00023163"/>
    </source>
</evidence>
<keyword evidence="6" id="KW-0804">Transcription</keyword>
<dbReference type="SMART" id="SM00066">
    <property type="entry name" value="GAL4"/>
    <property type="match status" value="1"/>
</dbReference>
<evidence type="ECO:0000259" key="9">
    <source>
        <dbReference type="PROSITE" id="PS50048"/>
    </source>
</evidence>
<keyword evidence="5" id="KW-0238">DNA-binding</keyword>
<dbReference type="CDD" id="cd00067">
    <property type="entry name" value="GAL4"/>
    <property type="match status" value="1"/>
</dbReference>
<dbReference type="CDD" id="cd12148">
    <property type="entry name" value="fungal_TF_MHR"/>
    <property type="match status" value="1"/>
</dbReference>
<dbReference type="PANTHER" id="PTHR31313">
    <property type="entry name" value="TY1 ENHANCER ACTIVATOR"/>
    <property type="match status" value="1"/>
</dbReference>
<feature type="compositionally biased region" description="Basic and acidic residues" evidence="8">
    <location>
        <begin position="103"/>
        <end position="116"/>
    </location>
</feature>
<keyword evidence="3" id="KW-0862">Zinc</keyword>
<feature type="compositionally biased region" description="Polar residues" evidence="8">
    <location>
        <begin position="77"/>
        <end position="86"/>
    </location>
</feature>
<dbReference type="GO" id="GO:0000981">
    <property type="term" value="F:DNA-binding transcription factor activity, RNA polymerase II-specific"/>
    <property type="evidence" value="ECO:0007669"/>
    <property type="project" value="InterPro"/>
</dbReference>
<sequence>MTESRPKTLGFACQQCRASKRRCDGVEPQCSYCMKTDKNCLYTKEPKTRKRKYWDESYVKSLENQVQALLALHHQGTNISNTNNDLPSSSPGSSSHTGPHNHPSSEHASNERRSQDATESSQSLQAMEELSVMMWRTNLADGVTVNPEPGSRPADTAAVCPDRSPKLNTPRHISYYAHDPGRVHHIANLFLDCINREHQFTQYETSEVFSTFPNHQPDMLFLHAAMLAAGATFENEPDSLILSDEFAELCESLVFTCFKHTPSIHIIQGLSILSWRSLALGHDHLGWTFLSMAAGMAVHLRLHVLALDEVAFQSVQPSLDTVQAFWSFYMTDRTSISILGRNCILPWRRVNVPAIETFFPDGKGDLAQVSFAWQCKLWYMHDRNMDQIFSSSFENQSISDQVSVLISTHRNLSQFLKSIDERLEITRGRQPKPVLLFHMAYQMAILITMPPFLRLFASLKTEQTQLSQALSLVLRSITSAAASMVRLVQRYCDSYGYKRANPLLIHHILSASIVHLMNTTATSPSFRGHSTRMVRQSVRILEGLNPYWPSRCQKSTDTIRALAQRWKVGFALLQVEDSGQEYVHSSDYEPDQVDLQDDYVQPAENAWLNTLMLNATNEGRGDAFDIEFCVNPIGRDIEADKEHDFNISMVNIPTAEEDDIFGLSDFFRHFESYPNVF</sequence>